<dbReference type="EMBL" id="CP049811">
    <property type="protein sequence ID" value="QIK39388.1"/>
    <property type="molecule type" value="Genomic_DNA"/>
</dbReference>
<dbReference type="Proteomes" id="UP000500791">
    <property type="component" value="Chromosome"/>
</dbReference>
<evidence type="ECO:0000313" key="2">
    <source>
        <dbReference type="Proteomes" id="UP000500791"/>
    </source>
</evidence>
<proteinExistence type="predicted"/>
<accession>A0A6G7VHR2</accession>
<dbReference type="KEGG" id="mon:G8E03_00615"/>
<reference evidence="1 2" key="1">
    <citation type="submission" date="2020-03" db="EMBL/GenBank/DDBJ databases">
        <title>Complete genome sequence of Monaibacterium sp. ALG8 with diverse plasmids.</title>
        <authorList>
            <person name="Sun C."/>
        </authorList>
    </citation>
    <scope>NUCLEOTIDE SEQUENCE [LARGE SCALE GENOMIC DNA]</scope>
    <source>
        <strain evidence="1 2">ALG8</strain>
    </source>
</reference>
<gene>
    <name evidence="1" type="ORF">G8E03_00615</name>
</gene>
<dbReference type="AlphaFoldDB" id="A0A6G7VHR2"/>
<dbReference type="RefSeq" id="WP_166187452.1">
    <property type="nucleotide sequence ID" value="NZ_CP049811.1"/>
</dbReference>
<keyword evidence="2" id="KW-1185">Reference proteome</keyword>
<sequence>MRTLVNALFGLSALFTLIIATTAPRPAEAELAAVASAFTNGVGAAGSGYLDTLYLTQQSNVERGFVVASAD</sequence>
<protein>
    <submittedName>
        <fullName evidence="1">Uncharacterized protein</fullName>
    </submittedName>
</protein>
<organism evidence="1 2">
    <name type="scientific">Pontivivens nitratireducens</name>
    <dbReference type="NCBI Taxonomy" id="2758038"/>
    <lineage>
        <taxon>Bacteria</taxon>
        <taxon>Pseudomonadati</taxon>
        <taxon>Pseudomonadota</taxon>
        <taxon>Alphaproteobacteria</taxon>
        <taxon>Rhodobacterales</taxon>
        <taxon>Paracoccaceae</taxon>
        <taxon>Pontivivens</taxon>
    </lineage>
</organism>
<evidence type="ECO:0000313" key="1">
    <source>
        <dbReference type="EMBL" id="QIK39388.1"/>
    </source>
</evidence>
<name>A0A6G7VHR2_9RHOB</name>